<dbReference type="HOGENOM" id="CLU_3205424_0_0_10"/>
<evidence type="ECO:0000313" key="1">
    <source>
        <dbReference type="EMBL" id="EEI91579.1"/>
    </source>
</evidence>
<evidence type="ECO:0000313" key="2">
    <source>
        <dbReference type="Proteomes" id="UP000006241"/>
    </source>
</evidence>
<comment type="caution">
    <text evidence="1">The sequence shown here is derived from an EMBL/GenBank/DDBJ whole genome shotgun (WGS) entry which is preliminary data.</text>
</comment>
<protein>
    <submittedName>
        <fullName evidence="1">Uncharacterized protein</fullName>
    </submittedName>
</protein>
<organism evidence="1 2">
    <name type="scientific">Sphingobacterium spiritivorum ATCC 33300</name>
    <dbReference type="NCBI Taxonomy" id="525372"/>
    <lineage>
        <taxon>Bacteria</taxon>
        <taxon>Pseudomonadati</taxon>
        <taxon>Bacteroidota</taxon>
        <taxon>Sphingobacteriia</taxon>
        <taxon>Sphingobacteriales</taxon>
        <taxon>Sphingobacteriaceae</taxon>
        <taxon>Sphingobacterium</taxon>
    </lineage>
</organism>
<sequence length="45" mass="5380">MHLHVEEWKVYNFNNNENKIEVLLTVVKGKSFIEISYIIKSKKDT</sequence>
<dbReference type="AlphaFoldDB" id="C2FZY3"/>
<name>C2FZY3_SPHSI</name>
<dbReference type="EMBL" id="ACHB01000069">
    <property type="protein sequence ID" value="EEI91579.1"/>
    <property type="molecule type" value="Genomic_DNA"/>
</dbReference>
<reference evidence="1 2" key="1">
    <citation type="submission" date="2009-01" db="EMBL/GenBank/DDBJ databases">
        <authorList>
            <person name="Qin X."/>
            <person name="Bachman B."/>
            <person name="Battles P."/>
            <person name="Bell A."/>
            <person name="Bess C."/>
            <person name="Bickham C."/>
            <person name="Chaboub L."/>
            <person name="Chen D."/>
            <person name="Coyle M."/>
            <person name="Deiros D.R."/>
            <person name="Dinh H."/>
            <person name="Forbes L."/>
            <person name="Fowler G."/>
            <person name="Francisco L."/>
            <person name="Fu Q."/>
            <person name="Gubbala S."/>
            <person name="Hale W."/>
            <person name="Han Y."/>
            <person name="Hemphill L."/>
            <person name="Highlander S.K."/>
            <person name="Hirani K."/>
            <person name="Hogues M."/>
            <person name="Jackson L."/>
            <person name="Jakkamsetti A."/>
            <person name="Javaid M."/>
            <person name="Jiang H."/>
            <person name="Korchina V."/>
            <person name="Kovar C."/>
            <person name="Lara F."/>
            <person name="Lee S."/>
            <person name="Mata R."/>
            <person name="Mathew T."/>
            <person name="Moen C."/>
            <person name="Morales K."/>
            <person name="Munidasa M."/>
            <person name="Nazareth L."/>
            <person name="Ngo R."/>
            <person name="Nguyen L."/>
            <person name="Okwuonu G."/>
            <person name="Ongeri F."/>
            <person name="Patil S."/>
            <person name="Petrosino J."/>
            <person name="Pham C."/>
            <person name="Pham P."/>
            <person name="Pu L.-L."/>
            <person name="Puazo M."/>
            <person name="Raj R."/>
            <person name="Reid J."/>
            <person name="Rouhana J."/>
            <person name="Saada N."/>
            <person name="Shang Y."/>
            <person name="Simmons D."/>
            <person name="Thornton R."/>
            <person name="Warren J."/>
            <person name="Weissenberger G."/>
            <person name="Zhang J."/>
            <person name="Zhang L."/>
            <person name="Zhou C."/>
            <person name="Zhu D."/>
            <person name="Muzny D."/>
            <person name="Worley K."/>
            <person name="Gibbs R."/>
        </authorList>
    </citation>
    <scope>NUCLEOTIDE SEQUENCE [LARGE SCALE GENOMIC DNA]</scope>
    <source>
        <strain evidence="1 2">ATCC 33300</strain>
    </source>
</reference>
<dbReference type="Proteomes" id="UP000006241">
    <property type="component" value="Unassembled WGS sequence"/>
</dbReference>
<accession>C2FZY3</accession>
<gene>
    <name evidence="1" type="ORF">HMPREF0765_2889</name>
</gene>
<proteinExistence type="predicted"/>